<organism evidence="2 3">
    <name type="scientific">Catenuloplanes niger</name>
    <dbReference type="NCBI Taxonomy" id="587534"/>
    <lineage>
        <taxon>Bacteria</taxon>
        <taxon>Bacillati</taxon>
        <taxon>Actinomycetota</taxon>
        <taxon>Actinomycetes</taxon>
        <taxon>Micromonosporales</taxon>
        <taxon>Micromonosporaceae</taxon>
        <taxon>Catenuloplanes</taxon>
    </lineage>
</organism>
<evidence type="ECO:0008006" key="4">
    <source>
        <dbReference type="Google" id="ProtNLM"/>
    </source>
</evidence>
<dbReference type="RefSeq" id="WP_310413998.1">
    <property type="nucleotide sequence ID" value="NZ_JAVDYC010000001.1"/>
</dbReference>
<reference evidence="2 3" key="1">
    <citation type="submission" date="2023-07" db="EMBL/GenBank/DDBJ databases">
        <title>Sequencing the genomes of 1000 actinobacteria strains.</title>
        <authorList>
            <person name="Klenk H.-P."/>
        </authorList>
    </citation>
    <scope>NUCLEOTIDE SEQUENCE [LARGE SCALE GENOMIC DNA]</scope>
    <source>
        <strain evidence="2 3">DSM 44711</strain>
    </source>
</reference>
<dbReference type="EMBL" id="JAVDYC010000001">
    <property type="protein sequence ID" value="MDR7322911.1"/>
    <property type="molecule type" value="Genomic_DNA"/>
</dbReference>
<feature type="transmembrane region" description="Helical" evidence="1">
    <location>
        <begin position="27"/>
        <end position="52"/>
    </location>
</feature>
<keyword evidence="3" id="KW-1185">Reference proteome</keyword>
<gene>
    <name evidence="2" type="ORF">J2S44_003161</name>
</gene>
<protein>
    <recommendedName>
        <fullName evidence="4">DUF4190 domain-containing protein</fullName>
    </recommendedName>
</protein>
<keyword evidence="1" id="KW-0812">Transmembrane</keyword>
<name>A0AAE3ZQ82_9ACTN</name>
<evidence type="ECO:0000313" key="2">
    <source>
        <dbReference type="EMBL" id="MDR7322911.1"/>
    </source>
</evidence>
<feature type="transmembrane region" description="Helical" evidence="1">
    <location>
        <begin position="80"/>
        <end position="105"/>
    </location>
</feature>
<evidence type="ECO:0000313" key="3">
    <source>
        <dbReference type="Proteomes" id="UP001183629"/>
    </source>
</evidence>
<keyword evidence="1" id="KW-0472">Membrane</keyword>
<dbReference type="AlphaFoldDB" id="A0AAE3ZQ82"/>
<comment type="caution">
    <text evidence="2">The sequence shown here is derived from an EMBL/GenBank/DDBJ whole genome shotgun (WGS) entry which is preliminary data.</text>
</comment>
<keyword evidence="1" id="KW-1133">Transmembrane helix</keyword>
<sequence length="117" mass="12028">MSVSQAMVGPGRHPLDPEPVRSTKAPAVFALGLIAFLTGPLVGGLVPATIALQLARQAEREAYASGGYLTGAAWIRRGTVLAWSGITLAACALVLALVVAVFNYANAPLQDFAPGID</sequence>
<dbReference type="Proteomes" id="UP001183629">
    <property type="component" value="Unassembled WGS sequence"/>
</dbReference>
<accession>A0AAE3ZQ82</accession>
<evidence type="ECO:0000256" key="1">
    <source>
        <dbReference type="SAM" id="Phobius"/>
    </source>
</evidence>
<proteinExistence type="predicted"/>